<protein>
    <submittedName>
        <fullName evidence="2">Putative RNA ligase</fullName>
    </submittedName>
</protein>
<reference evidence="2" key="1">
    <citation type="submission" date="2020-03" db="EMBL/GenBank/DDBJ databases">
        <title>The deep terrestrial virosphere.</title>
        <authorList>
            <person name="Holmfeldt K."/>
            <person name="Nilsson E."/>
            <person name="Simone D."/>
            <person name="Lopez-Fernandez M."/>
            <person name="Wu X."/>
            <person name="de Brujin I."/>
            <person name="Lundin D."/>
            <person name="Andersson A."/>
            <person name="Bertilsson S."/>
            <person name="Dopson M."/>
        </authorList>
    </citation>
    <scope>NUCLEOTIDE SEQUENCE</scope>
    <source>
        <strain evidence="2">MM415A05268</strain>
    </source>
</reference>
<evidence type="ECO:0000259" key="1">
    <source>
        <dbReference type="Pfam" id="PF09414"/>
    </source>
</evidence>
<gene>
    <name evidence="2" type="ORF">MM415A05268_0008</name>
</gene>
<organism evidence="2">
    <name type="scientific">viral metagenome</name>
    <dbReference type="NCBI Taxonomy" id="1070528"/>
    <lineage>
        <taxon>unclassified sequences</taxon>
        <taxon>metagenomes</taxon>
        <taxon>organismal metagenomes</taxon>
    </lineage>
</organism>
<feature type="domain" description="RNA ligase" evidence="1">
    <location>
        <begin position="161"/>
        <end position="320"/>
    </location>
</feature>
<name>A0A6M3JI26_9ZZZZ</name>
<evidence type="ECO:0000313" key="2">
    <source>
        <dbReference type="EMBL" id="QJA68978.1"/>
    </source>
</evidence>
<dbReference type="InterPro" id="IPR021122">
    <property type="entry name" value="RNA_ligase_dom_REL/Rnl2"/>
</dbReference>
<dbReference type="Pfam" id="PF09414">
    <property type="entry name" value="RNA_ligase"/>
    <property type="match status" value="1"/>
</dbReference>
<dbReference type="EMBL" id="MT141666">
    <property type="protein sequence ID" value="QJA68978.1"/>
    <property type="molecule type" value="Genomic_DNA"/>
</dbReference>
<sequence>MEIKYERQIDHCEVSSYIKDVTISKIKHAENSDNLDTVSFYEMGWNALVRRNFYKEGDKVFFIPPESVLPLELSDKLEITKYLSKGKVRVTRLRGNRSEGLVVDKSIVEPYIPYIMKWEDLPSPAMQGQCLSPREVNPYFDKFYKMPNLLNEPFTFEVGERLWFSEKLHGTSARMGTLPHPQKEEYEFYVGTHNTIRKESEEDLWWKVLGKYKNIIPNDIIFYGEIFGWGIQHLHYDRKEPDILFFHSSTKGNYRPVGEFLLDCLEYHLVLPCVNFHQIEFKDIEQTRELSELPSEYTKSHHREGIVLISKDRPNVMAKVIGTTYLMGKKKTERH</sequence>
<dbReference type="SUPFAM" id="SSF56091">
    <property type="entry name" value="DNA ligase/mRNA capping enzyme, catalytic domain"/>
    <property type="match status" value="1"/>
</dbReference>
<keyword evidence="2" id="KW-0436">Ligase</keyword>
<proteinExistence type="predicted"/>
<accession>A0A6M3JI26</accession>
<dbReference type="GO" id="GO:0016874">
    <property type="term" value="F:ligase activity"/>
    <property type="evidence" value="ECO:0007669"/>
    <property type="project" value="UniProtKB-KW"/>
</dbReference>
<dbReference type="AlphaFoldDB" id="A0A6M3JI26"/>